<gene>
    <name evidence="1" type="ORF">SARC_17756</name>
</gene>
<feature type="non-terminal residue" evidence="1">
    <location>
        <position position="1"/>
    </location>
</feature>
<dbReference type="EMBL" id="KQ253563">
    <property type="protein sequence ID" value="KNC69725.1"/>
    <property type="molecule type" value="Genomic_DNA"/>
</dbReference>
<sequence>ATATTVAVVPDRTDSDGGLTVADENHFVCEPNEHTIKNLAELTEVNFEYKVNGQMQYKTCYADRQCTRCDQVFFCYDDPATAPTPPG</sequence>
<accession>A0A0L0EZ05</accession>
<organism evidence="1 2">
    <name type="scientific">Sphaeroforma arctica JP610</name>
    <dbReference type="NCBI Taxonomy" id="667725"/>
    <lineage>
        <taxon>Eukaryota</taxon>
        <taxon>Ichthyosporea</taxon>
        <taxon>Ichthyophonida</taxon>
        <taxon>Sphaeroforma</taxon>
    </lineage>
</organism>
<keyword evidence="2" id="KW-1185">Reference proteome</keyword>
<feature type="non-terminal residue" evidence="1">
    <location>
        <position position="87"/>
    </location>
</feature>
<evidence type="ECO:0000313" key="1">
    <source>
        <dbReference type="EMBL" id="KNC69725.1"/>
    </source>
</evidence>
<evidence type="ECO:0000313" key="2">
    <source>
        <dbReference type="Proteomes" id="UP000054560"/>
    </source>
</evidence>
<dbReference type="RefSeq" id="XP_014143627.1">
    <property type="nucleotide sequence ID" value="XM_014288152.1"/>
</dbReference>
<dbReference type="AlphaFoldDB" id="A0A0L0EZ05"/>
<protein>
    <submittedName>
        <fullName evidence="1">Uncharacterized protein</fullName>
    </submittedName>
</protein>
<dbReference type="GeneID" id="25918260"/>
<dbReference type="Proteomes" id="UP000054560">
    <property type="component" value="Unassembled WGS sequence"/>
</dbReference>
<proteinExistence type="predicted"/>
<name>A0A0L0EZ05_9EUKA</name>
<reference evidence="1 2" key="1">
    <citation type="submission" date="2011-02" db="EMBL/GenBank/DDBJ databases">
        <title>The Genome Sequence of Sphaeroforma arctica JP610.</title>
        <authorList>
            <consortium name="The Broad Institute Genome Sequencing Platform"/>
            <person name="Russ C."/>
            <person name="Cuomo C."/>
            <person name="Young S.K."/>
            <person name="Zeng Q."/>
            <person name="Gargeya S."/>
            <person name="Alvarado L."/>
            <person name="Berlin A."/>
            <person name="Chapman S.B."/>
            <person name="Chen Z."/>
            <person name="Freedman E."/>
            <person name="Gellesch M."/>
            <person name="Goldberg J."/>
            <person name="Griggs A."/>
            <person name="Gujja S."/>
            <person name="Heilman E."/>
            <person name="Heiman D."/>
            <person name="Howarth C."/>
            <person name="Mehta T."/>
            <person name="Neiman D."/>
            <person name="Pearson M."/>
            <person name="Roberts A."/>
            <person name="Saif S."/>
            <person name="Shea T."/>
            <person name="Shenoy N."/>
            <person name="Sisk P."/>
            <person name="Stolte C."/>
            <person name="Sykes S."/>
            <person name="White J."/>
            <person name="Yandava C."/>
            <person name="Burger G."/>
            <person name="Gray M.W."/>
            <person name="Holland P.W.H."/>
            <person name="King N."/>
            <person name="Lang F.B.F."/>
            <person name="Roger A.J."/>
            <person name="Ruiz-Trillo I."/>
            <person name="Haas B."/>
            <person name="Nusbaum C."/>
            <person name="Birren B."/>
        </authorList>
    </citation>
    <scope>NUCLEOTIDE SEQUENCE [LARGE SCALE GENOMIC DNA]</scope>
    <source>
        <strain evidence="1 2">JP610</strain>
    </source>
</reference>